<dbReference type="GO" id="GO:0003950">
    <property type="term" value="F:NAD+ poly-ADP-ribosyltransferase activity"/>
    <property type="evidence" value="ECO:0007669"/>
    <property type="project" value="InterPro"/>
</dbReference>
<dbReference type="STRING" id="1884261.A0A5C3QQN4"/>
<dbReference type="InterPro" id="IPR012317">
    <property type="entry name" value="Poly(ADP-ribose)pol_cat_dom"/>
</dbReference>
<name>A0A5C3QQN4_9AGAR</name>
<dbReference type="PANTHER" id="PTHR31681:SF3">
    <property type="entry name" value="OS04G0690100 PROTEIN"/>
    <property type="match status" value="1"/>
</dbReference>
<keyword evidence="4" id="KW-1185">Reference proteome</keyword>
<sequence length="413" mass="44837">MAAATPTLHPCWSQPSPPKPTRRPTTGKTPAHSFSSPLPLFGPHAITGLCQQCHTRPQFQDSSQRHPYCGKRCADEWSRLNAVGPPAGAGGKLGPVTTPPSSGTLCESCRQRPKKVEAGQTHPFCGKSCAKAYYGRQGKRGICKIRGCHSPVYPDPSGPSLYCKKSHMLLGIEACLVCRKSRRQPQSHFCSQVCENDAVSKGPTLLKVPRDHTTFKSVADQFKVSWKHSTSAPTVRRVYKVVAQTSAISQYNSYKAAVEARGKHAAAGRPPGNENRRWHGTMRECNLGDKGQEQFCTSTSCSLCCILKTSYNLGLFGKKTGWGRFGRGIYTSATSSKSNDYVTNGSSSQLQAMLLNKVVVGKGCKMTHDNTTLTAPPAGYDSVLAEVGGNLNYDELVVYNNDAIRPSYLVLYS</sequence>
<feature type="region of interest" description="Disordered" evidence="1">
    <location>
        <begin position="1"/>
        <end position="38"/>
    </location>
</feature>
<dbReference type="SUPFAM" id="SSF56399">
    <property type="entry name" value="ADP-ribosylation"/>
    <property type="match status" value="1"/>
</dbReference>
<evidence type="ECO:0000259" key="2">
    <source>
        <dbReference type="Pfam" id="PF00644"/>
    </source>
</evidence>
<accession>A0A5C3QQN4</accession>
<evidence type="ECO:0000313" key="4">
    <source>
        <dbReference type="Proteomes" id="UP000305067"/>
    </source>
</evidence>
<dbReference type="PANTHER" id="PTHR31681">
    <property type="entry name" value="C2H2-LIKE ZINC FINGER PROTEIN"/>
    <property type="match status" value="1"/>
</dbReference>
<proteinExistence type="predicted"/>
<protein>
    <recommendedName>
        <fullName evidence="2">PARP catalytic domain-containing protein</fullName>
    </recommendedName>
</protein>
<dbReference type="Pfam" id="PF00644">
    <property type="entry name" value="PARP"/>
    <property type="match status" value="1"/>
</dbReference>
<feature type="domain" description="PARP catalytic" evidence="2">
    <location>
        <begin position="274"/>
        <end position="385"/>
    </location>
</feature>
<dbReference type="EMBL" id="ML178819">
    <property type="protein sequence ID" value="TFL04293.1"/>
    <property type="molecule type" value="Genomic_DNA"/>
</dbReference>
<evidence type="ECO:0000256" key="1">
    <source>
        <dbReference type="SAM" id="MobiDB-lite"/>
    </source>
</evidence>
<gene>
    <name evidence="3" type="ORF">BDV98DRAFT_367786</name>
</gene>
<dbReference type="Gene3D" id="3.90.228.10">
    <property type="match status" value="1"/>
</dbReference>
<dbReference type="Proteomes" id="UP000305067">
    <property type="component" value="Unassembled WGS sequence"/>
</dbReference>
<evidence type="ECO:0000313" key="3">
    <source>
        <dbReference type="EMBL" id="TFL04293.1"/>
    </source>
</evidence>
<organism evidence="3 4">
    <name type="scientific">Pterulicium gracile</name>
    <dbReference type="NCBI Taxonomy" id="1884261"/>
    <lineage>
        <taxon>Eukaryota</taxon>
        <taxon>Fungi</taxon>
        <taxon>Dikarya</taxon>
        <taxon>Basidiomycota</taxon>
        <taxon>Agaricomycotina</taxon>
        <taxon>Agaricomycetes</taxon>
        <taxon>Agaricomycetidae</taxon>
        <taxon>Agaricales</taxon>
        <taxon>Pleurotineae</taxon>
        <taxon>Pterulaceae</taxon>
        <taxon>Pterulicium</taxon>
    </lineage>
</organism>
<reference evidence="3 4" key="1">
    <citation type="journal article" date="2019" name="Nat. Ecol. Evol.">
        <title>Megaphylogeny resolves global patterns of mushroom evolution.</title>
        <authorList>
            <person name="Varga T."/>
            <person name="Krizsan K."/>
            <person name="Foldi C."/>
            <person name="Dima B."/>
            <person name="Sanchez-Garcia M."/>
            <person name="Sanchez-Ramirez S."/>
            <person name="Szollosi G.J."/>
            <person name="Szarkandi J.G."/>
            <person name="Papp V."/>
            <person name="Albert L."/>
            <person name="Andreopoulos W."/>
            <person name="Angelini C."/>
            <person name="Antonin V."/>
            <person name="Barry K.W."/>
            <person name="Bougher N.L."/>
            <person name="Buchanan P."/>
            <person name="Buyck B."/>
            <person name="Bense V."/>
            <person name="Catcheside P."/>
            <person name="Chovatia M."/>
            <person name="Cooper J."/>
            <person name="Damon W."/>
            <person name="Desjardin D."/>
            <person name="Finy P."/>
            <person name="Geml J."/>
            <person name="Haridas S."/>
            <person name="Hughes K."/>
            <person name="Justo A."/>
            <person name="Karasinski D."/>
            <person name="Kautmanova I."/>
            <person name="Kiss B."/>
            <person name="Kocsube S."/>
            <person name="Kotiranta H."/>
            <person name="LaButti K.M."/>
            <person name="Lechner B.E."/>
            <person name="Liimatainen K."/>
            <person name="Lipzen A."/>
            <person name="Lukacs Z."/>
            <person name="Mihaltcheva S."/>
            <person name="Morgado L.N."/>
            <person name="Niskanen T."/>
            <person name="Noordeloos M.E."/>
            <person name="Ohm R.A."/>
            <person name="Ortiz-Santana B."/>
            <person name="Ovrebo C."/>
            <person name="Racz N."/>
            <person name="Riley R."/>
            <person name="Savchenko A."/>
            <person name="Shiryaev A."/>
            <person name="Soop K."/>
            <person name="Spirin V."/>
            <person name="Szebenyi C."/>
            <person name="Tomsovsky M."/>
            <person name="Tulloss R.E."/>
            <person name="Uehling J."/>
            <person name="Grigoriev I.V."/>
            <person name="Vagvolgyi C."/>
            <person name="Papp T."/>
            <person name="Martin F.M."/>
            <person name="Miettinen O."/>
            <person name="Hibbett D.S."/>
            <person name="Nagy L.G."/>
        </authorList>
    </citation>
    <scope>NUCLEOTIDE SEQUENCE [LARGE SCALE GENOMIC DNA]</scope>
    <source>
        <strain evidence="3 4">CBS 309.79</strain>
    </source>
</reference>
<dbReference type="AlphaFoldDB" id="A0A5C3QQN4"/>
<dbReference type="OrthoDB" id="9514740at2759"/>